<sequence length="118" mass="12808">MAHHLFEFANRTLRLHDVDVVLVRHLLEQGAAAIGQHTLAESLRQWEWLGPGVWVGIDESVLALHPAVFPAAAQVLAGFGPVIPLAYVREAMPELGSTSDLATPPILSALRTLEGLFQ</sequence>
<name>A0A679GI17_9GAMM</name>
<dbReference type="AlphaFoldDB" id="A0A679GI17"/>
<reference evidence="1 2" key="1">
    <citation type="journal article" date="2020" name="Microbiol. Resour. Announc.">
        <title>Complete genome sequence of Pseudomonas otitidis strain MrB4, isolated from Lake Biwa in Japan.</title>
        <authorList>
            <person name="Miyazaki K."/>
            <person name="Hase E."/>
            <person name="Maruya T."/>
        </authorList>
    </citation>
    <scope>NUCLEOTIDE SEQUENCE [LARGE SCALE GENOMIC DNA]</scope>
    <source>
        <strain evidence="1 2">MrB4</strain>
    </source>
</reference>
<dbReference type="RefSeq" id="WP_172434707.1">
    <property type="nucleotide sequence ID" value="NZ_AP022642.1"/>
</dbReference>
<proteinExistence type="predicted"/>
<dbReference type="EMBL" id="AP022642">
    <property type="protein sequence ID" value="BCA30916.1"/>
    <property type="molecule type" value="Genomic_DNA"/>
</dbReference>
<protein>
    <submittedName>
        <fullName evidence="1">Uncharacterized protein</fullName>
    </submittedName>
</protein>
<dbReference type="GeneID" id="57400121"/>
<gene>
    <name evidence="1" type="ORF">PtoMrB4_48930</name>
</gene>
<evidence type="ECO:0000313" key="1">
    <source>
        <dbReference type="EMBL" id="BCA30916.1"/>
    </source>
</evidence>
<organism evidence="1 2">
    <name type="scientific">Metapseudomonas otitidis</name>
    <dbReference type="NCBI Taxonomy" id="319939"/>
    <lineage>
        <taxon>Bacteria</taxon>
        <taxon>Pseudomonadati</taxon>
        <taxon>Pseudomonadota</taxon>
        <taxon>Gammaproteobacteria</taxon>
        <taxon>Pseudomonadales</taxon>
        <taxon>Pseudomonadaceae</taxon>
        <taxon>Metapseudomonas</taxon>
    </lineage>
</organism>
<dbReference type="Proteomes" id="UP000501237">
    <property type="component" value="Chromosome"/>
</dbReference>
<accession>A0A679GI17</accession>
<dbReference type="KEGG" id="poj:PtoMrB4_48930"/>
<evidence type="ECO:0000313" key="2">
    <source>
        <dbReference type="Proteomes" id="UP000501237"/>
    </source>
</evidence>